<dbReference type="Proteomes" id="UP000026915">
    <property type="component" value="Chromosome 5"/>
</dbReference>
<evidence type="ECO:0000313" key="2">
    <source>
        <dbReference type="Proteomes" id="UP000026915"/>
    </source>
</evidence>
<name>A0A061EQH7_THECC</name>
<proteinExistence type="predicted"/>
<dbReference type="AlphaFoldDB" id="A0A061EQH7"/>
<dbReference type="Gramene" id="EOY07280">
    <property type="protein sequence ID" value="EOY07280"/>
    <property type="gene ID" value="TCM_021748"/>
</dbReference>
<sequence>MANGRKLRTEVMLSTAGGTVSHEFASQGSGHFGNNQMGTISLAAGPPLAFGPRKPAFRGDGPICLLGNDVANVIIRDVAKPRTKENSTSLSRRSSPVYILPINTRYTPAKGNPRAGRVHRQVMEGTRKALTKRFSTRTNWLICSKYIGRGETARGDAINDGNCIKFRRTPFSNGWLNKPTDKLGSSGFNSGSLSVTLGGQDLSP</sequence>
<organism evidence="1 2">
    <name type="scientific">Theobroma cacao</name>
    <name type="common">Cacao</name>
    <name type="synonym">Cocoa</name>
    <dbReference type="NCBI Taxonomy" id="3641"/>
    <lineage>
        <taxon>Eukaryota</taxon>
        <taxon>Viridiplantae</taxon>
        <taxon>Streptophyta</taxon>
        <taxon>Embryophyta</taxon>
        <taxon>Tracheophyta</taxon>
        <taxon>Spermatophyta</taxon>
        <taxon>Magnoliopsida</taxon>
        <taxon>eudicotyledons</taxon>
        <taxon>Gunneridae</taxon>
        <taxon>Pentapetalae</taxon>
        <taxon>rosids</taxon>
        <taxon>malvids</taxon>
        <taxon>Malvales</taxon>
        <taxon>Malvaceae</taxon>
        <taxon>Byttnerioideae</taxon>
        <taxon>Theobroma</taxon>
    </lineage>
</organism>
<dbReference type="InParanoid" id="A0A061EQH7"/>
<protein>
    <submittedName>
        <fullName evidence="1">Uncharacterized protein</fullName>
    </submittedName>
</protein>
<evidence type="ECO:0000313" key="1">
    <source>
        <dbReference type="EMBL" id="EOY07280.1"/>
    </source>
</evidence>
<dbReference type="EMBL" id="CM001883">
    <property type="protein sequence ID" value="EOY07280.1"/>
    <property type="molecule type" value="Genomic_DNA"/>
</dbReference>
<accession>A0A061EQH7</accession>
<dbReference type="HOGENOM" id="CLU_1345291_0_0_1"/>
<reference evidence="1 2" key="1">
    <citation type="journal article" date="2013" name="Genome Biol.">
        <title>The genome sequence of the most widely cultivated cacao type and its use to identify candidate genes regulating pod color.</title>
        <authorList>
            <person name="Motamayor J.C."/>
            <person name="Mockaitis K."/>
            <person name="Schmutz J."/>
            <person name="Haiminen N."/>
            <person name="Iii D.L."/>
            <person name="Cornejo O."/>
            <person name="Findley S.D."/>
            <person name="Zheng P."/>
            <person name="Utro F."/>
            <person name="Royaert S."/>
            <person name="Saski C."/>
            <person name="Jenkins J."/>
            <person name="Podicheti R."/>
            <person name="Zhao M."/>
            <person name="Scheffler B.E."/>
            <person name="Stack J.C."/>
            <person name="Feltus F.A."/>
            <person name="Mustiga G.M."/>
            <person name="Amores F."/>
            <person name="Phillips W."/>
            <person name="Marelli J.P."/>
            <person name="May G.D."/>
            <person name="Shapiro H."/>
            <person name="Ma J."/>
            <person name="Bustamante C.D."/>
            <person name="Schnell R.J."/>
            <person name="Main D."/>
            <person name="Gilbert D."/>
            <person name="Parida L."/>
            <person name="Kuhn D.N."/>
        </authorList>
    </citation>
    <scope>NUCLEOTIDE SEQUENCE [LARGE SCALE GENOMIC DNA]</scope>
    <source>
        <strain evidence="2">cv. Matina 1-6</strain>
    </source>
</reference>
<keyword evidence="2" id="KW-1185">Reference proteome</keyword>
<gene>
    <name evidence="1" type="ORF">TCM_021748</name>
</gene>